<gene>
    <name evidence="2" type="ORF">G7Y89_g7553</name>
</gene>
<keyword evidence="3" id="KW-1185">Reference proteome</keyword>
<dbReference type="Proteomes" id="UP000566819">
    <property type="component" value="Unassembled WGS sequence"/>
</dbReference>
<dbReference type="PANTHER" id="PTHR43861">
    <property type="entry name" value="TRANS-ACONITATE 2-METHYLTRANSFERASE-RELATED"/>
    <property type="match status" value="1"/>
</dbReference>
<evidence type="ECO:0000313" key="3">
    <source>
        <dbReference type="Proteomes" id="UP000566819"/>
    </source>
</evidence>
<dbReference type="Gene3D" id="3.40.50.150">
    <property type="entry name" value="Vaccinia Virus protein VP39"/>
    <property type="match status" value="1"/>
</dbReference>
<dbReference type="InterPro" id="IPR029063">
    <property type="entry name" value="SAM-dependent_MTases_sf"/>
</dbReference>
<reference evidence="2 3" key="1">
    <citation type="submission" date="2020-03" db="EMBL/GenBank/DDBJ databases">
        <title>Draft Genome Sequence of Cudoniella acicularis.</title>
        <authorList>
            <person name="Buettner E."/>
            <person name="Kellner H."/>
        </authorList>
    </citation>
    <scope>NUCLEOTIDE SEQUENCE [LARGE SCALE GENOMIC DNA]</scope>
    <source>
        <strain evidence="2 3">DSM 108380</strain>
    </source>
</reference>
<dbReference type="InterPro" id="IPR025714">
    <property type="entry name" value="Methyltranfer_dom"/>
</dbReference>
<dbReference type="AlphaFoldDB" id="A0A8H4RLU8"/>
<comment type="caution">
    <text evidence="2">The sequence shown here is derived from an EMBL/GenBank/DDBJ whole genome shotgun (WGS) entry which is preliminary data.</text>
</comment>
<name>A0A8H4RLU8_9HELO</name>
<dbReference type="EMBL" id="JAAMPI010000535">
    <property type="protein sequence ID" value="KAF4630592.1"/>
    <property type="molecule type" value="Genomic_DNA"/>
</dbReference>
<feature type="domain" description="Methyltransferase" evidence="1">
    <location>
        <begin position="43"/>
        <end position="195"/>
    </location>
</feature>
<evidence type="ECO:0000259" key="1">
    <source>
        <dbReference type="Pfam" id="PF13847"/>
    </source>
</evidence>
<accession>A0A8H4RLU8</accession>
<dbReference type="SUPFAM" id="SSF53335">
    <property type="entry name" value="S-adenosyl-L-methionine-dependent methyltransferases"/>
    <property type="match status" value="1"/>
</dbReference>
<dbReference type="PANTHER" id="PTHR43861:SF1">
    <property type="entry name" value="TRANS-ACONITATE 2-METHYLTRANSFERASE"/>
    <property type="match status" value="1"/>
</dbReference>
<dbReference type="Pfam" id="PF13847">
    <property type="entry name" value="Methyltransf_31"/>
    <property type="match status" value="1"/>
</dbReference>
<dbReference type="OrthoDB" id="66144at2759"/>
<organism evidence="2 3">
    <name type="scientific">Cudoniella acicularis</name>
    <dbReference type="NCBI Taxonomy" id="354080"/>
    <lineage>
        <taxon>Eukaryota</taxon>
        <taxon>Fungi</taxon>
        <taxon>Dikarya</taxon>
        <taxon>Ascomycota</taxon>
        <taxon>Pezizomycotina</taxon>
        <taxon>Leotiomycetes</taxon>
        <taxon>Helotiales</taxon>
        <taxon>Tricladiaceae</taxon>
        <taxon>Cudoniella</taxon>
    </lineage>
</organism>
<protein>
    <recommendedName>
        <fullName evidence="1">Methyltransferase domain-containing protein</fullName>
    </recommendedName>
</protein>
<sequence>MPEQASLEKIKSLYDDRAPTYDSEKTGCHAEQAQDYIRWMTLEPGQNVLDLACGTGPITIPAKQAVGSSGTVIGIDISGVSLSLAREKAEKLNLDIKFLEHDISNLDGIEGMKEGFFDVIMCAAAFSLLEDPGAAVKNWAKLLKKSGKLILDVPTDDSMIQRNLLSRVAKELDSPIAHDQTRLDTAEKINKLLEDAGLDTGESFVTKNYMEVKPLDPEKARDMYDSLTKNYSVFKIWFPVLDNLEKTAAAKEIFSKEMKKLAGPDGKVHQQLKFYMAVGKNL</sequence>
<evidence type="ECO:0000313" key="2">
    <source>
        <dbReference type="EMBL" id="KAF4630592.1"/>
    </source>
</evidence>
<proteinExistence type="predicted"/>
<dbReference type="CDD" id="cd02440">
    <property type="entry name" value="AdoMet_MTases"/>
    <property type="match status" value="1"/>
</dbReference>